<dbReference type="EMBL" id="KB321007">
    <property type="protein sequence ID" value="ELW49037.1"/>
    <property type="molecule type" value="Genomic_DNA"/>
</dbReference>
<evidence type="ECO:0000256" key="1">
    <source>
        <dbReference type="SAM" id="MobiDB-lite"/>
    </source>
</evidence>
<feature type="compositionally biased region" description="Polar residues" evidence="1">
    <location>
        <begin position="69"/>
        <end position="79"/>
    </location>
</feature>
<evidence type="ECO:0000313" key="3">
    <source>
        <dbReference type="Proteomes" id="UP000011518"/>
    </source>
</evidence>
<accession>L9JIU7</accession>
<reference evidence="3" key="2">
    <citation type="journal article" date="2013" name="Nat. Commun.">
        <title>Genome of the Chinese tree shrew.</title>
        <authorList>
            <person name="Fan Y."/>
            <person name="Huang Z.Y."/>
            <person name="Cao C.C."/>
            <person name="Chen C.S."/>
            <person name="Chen Y.X."/>
            <person name="Fan D.D."/>
            <person name="He J."/>
            <person name="Hou H.L."/>
            <person name="Hu L."/>
            <person name="Hu X.T."/>
            <person name="Jiang X.T."/>
            <person name="Lai R."/>
            <person name="Lang Y.S."/>
            <person name="Liang B."/>
            <person name="Liao S.G."/>
            <person name="Mu D."/>
            <person name="Ma Y.Y."/>
            <person name="Niu Y.Y."/>
            <person name="Sun X.Q."/>
            <person name="Xia J.Q."/>
            <person name="Xiao J."/>
            <person name="Xiong Z.Q."/>
            <person name="Xu L."/>
            <person name="Yang L."/>
            <person name="Zhang Y."/>
            <person name="Zhao W."/>
            <person name="Zhao X.D."/>
            <person name="Zheng Y.T."/>
            <person name="Zhou J.M."/>
            <person name="Zhu Y.B."/>
            <person name="Zhang G.J."/>
            <person name="Wang J."/>
            <person name="Yao Y.G."/>
        </authorList>
    </citation>
    <scope>NUCLEOTIDE SEQUENCE [LARGE SCALE GENOMIC DNA]</scope>
</reference>
<evidence type="ECO:0000313" key="2">
    <source>
        <dbReference type="EMBL" id="ELW49037.1"/>
    </source>
</evidence>
<proteinExistence type="predicted"/>
<sequence length="237" mass="25537">MCLSQSSEQTCYPLRTWTVLFKVARKHSGAGWGACMRSRTSLILGVPATPYNPKASEAASSDSWDERSTSTAGAAQMPTSPGPVHVLQPARVAMAVPGAGRADEGTDRWHLRLQGDGTGAAWPCRLCMVPSPGKGRVLGKPLYGIPAGRRPQPRLPAATRSPGQSTTRDLFPQMKHETTQQRHDTRVHPDMGSPGPREGEPPEDSGWPLDVAQSFPMWVSPSEQGLLCHLGSQADWP</sequence>
<keyword evidence="3" id="KW-1185">Reference proteome</keyword>
<dbReference type="AlphaFoldDB" id="L9JIU7"/>
<dbReference type="InParanoid" id="L9JIU7"/>
<name>L9JIU7_TUPCH</name>
<dbReference type="Proteomes" id="UP000011518">
    <property type="component" value="Unassembled WGS sequence"/>
</dbReference>
<organism evidence="2 3">
    <name type="scientific">Tupaia chinensis</name>
    <name type="common">Chinese tree shrew</name>
    <name type="synonym">Tupaia belangeri chinensis</name>
    <dbReference type="NCBI Taxonomy" id="246437"/>
    <lineage>
        <taxon>Eukaryota</taxon>
        <taxon>Metazoa</taxon>
        <taxon>Chordata</taxon>
        <taxon>Craniata</taxon>
        <taxon>Vertebrata</taxon>
        <taxon>Euteleostomi</taxon>
        <taxon>Mammalia</taxon>
        <taxon>Eutheria</taxon>
        <taxon>Euarchontoglires</taxon>
        <taxon>Scandentia</taxon>
        <taxon>Tupaiidae</taxon>
        <taxon>Tupaia</taxon>
    </lineage>
</organism>
<feature type="compositionally biased region" description="Basic and acidic residues" evidence="1">
    <location>
        <begin position="174"/>
        <end position="189"/>
    </location>
</feature>
<feature type="region of interest" description="Disordered" evidence="1">
    <location>
        <begin position="54"/>
        <end position="81"/>
    </location>
</feature>
<gene>
    <name evidence="2" type="ORF">TREES_T100000861</name>
</gene>
<feature type="region of interest" description="Disordered" evidence="1">
    <location>
        <begin position="145"/>
        <end position="215"/>
    </location>
</feature>
<protein>
    <submittedName>
        <fullName evidence="2">Uncharacterized protein</fullName>
    </submittedName>
</protein>
<reference evidence="3" key="1">
    <citation type="submission" date="2012-07" db="EMBL/GenBank/DDBJ databases">
        <title>Genome of the Chinese tree shrew, a rising model animal genetically related to primates.</title>
        <authorList>
            <person name="Zhang G."/>
            <person name="Fan Y."/>
            <person name="Yao Y."/>
            <person name="Huang Z."/>
        </authorList>
    </citation>
    <scope>NUCLEOTIDE SEQUENCE [LARGE SCALE GENOMIC DNA]</scope>
</reference>